<reference evidence="7" key="1">
    <citation type="journal article" date="2019" name="Int. J. Syst. Evol. Microbiol.">
        <title>The Global Catalogue of Microorganisms (GCM) 10K type strain sequencing project: providing services to taxonomists for standard genome sequencing and annotation.</title>
        <authorList>
            <consortium name="The Broad Institute Genomics Platform"/>
            <consortium name="The Broad Institute Genome Sequencing Center for Infectious Disease"/>
            <person name="Wu L."/>
            <person name="Ma J."/>
        </authorList>
    </citation>
    <scope>NUCLEOTIDE SEQUENCE [LARGE SCALE GENOMIC DNA]</scope>
    <source>
        <strain evidence="7">KCTC 52094</strain>
    </source>
</reference>
<evidence type="ECO:0000256" key="2">
    <source>
        <dbReference type="ARBA" id="ARBA00023015"/>
    </source>
</evidence>
<dbReference type="RefSeq" id="WP_379597875.1">
    <property type="nucleotide sequence ID" value="NZ_JBHRTN010000018.1"/>
</dbReference>
<dbReference type="PANTHER" id="PTHR30537">
    <property type="entry name" value="HTH-TYPE TRANSCRIPTIONAL REGULATOR"/>
    <property type="match status" value="1"/>
</dbReference>
<dbReference type="InterPro" id="IPR036390">
    <property type="entry name" value="WH_DNA-bd_sf"/>
</dbReference>
<dbReference type="Gene3D" id="3.40.190.290">
    <property type="match status" value="1"/>
</dbReference>
<dbReference type="PANTHER" id="PTHR30537:SF3">
    <property type="entry name" value="TRANSCRIPTIONAL REGULATORY PROTEIN"/>
    <property type="match status" value="1"/>
</dbReference>
<evidence type="ECO:0000256" key="3">
    <source>
        <dbReference type="ARBA" id="ARBA00023125"/>
    </source>
</evidence>
<evidence type="ECO:0000256" key="1">
    <source>
        <dbReference type="ARBA" id="ARBA00009437"/>
    </source>
</evidence>
<dbReference type="Gene3D" id="1.10.10.10">
    <property type="entry name" value="Winged helix-like DNA-binding domain superfamily/Winged helix DNA-binding domain"/>
    <property type="match status" value="1"/>
</dbReference>
<name>A0ABV7G4Q6_9PROT</name>
<dbReference type="InterPro" id="IPR058163">
    <property type="entry name" value="LysR-type_TF_proteobact-type"/>
</dbReference>
<keyword evidence="2" id="KW-0805">Transcription regulation</keyword>
<feature type="domain" description="HTH lysR-type" evidence="5">
    <location>
        <begin position="5"/>
        <end position="62"/>
    </location>
</feature>
<dbReference type="Pfam" id="PF00126">
    <property type="entry name" value="HTH_1"/>
    <property type="match status" value="1"/>
</dbReference>
<evidence type="ECO:0000313" key="6">
    <source>
        <dbReference type="EMBL" id="MFC3126504.1"/>
    </source>
</evidence>
<dbReference type="InterPro" id="IPR036388">
    <property type="entry name" value="WH-like_DNA-bd_sf"/>
</dbReference>
<keyword evidence="7" id="KW-1185">Reference proteome</keyword>
<dbReference type="Pfam" id="PF03466">
    <property type="entry name" value="LysR_substrate"/>
    <property type="match status" value="1"/>
</dbReference>
<evidence type="ECO:0000259" key="5">
    <source>
        <dbReference type="PROSITE" id="PS50931"/>
    </source>
</evidence>
<comment type="caution">
    <text evidence="6">The sequence shown here is derived from an EMBL/GenBank/DDBJ whole genome shotgun (WGS) entry which is preliminary data.</text>
</comment>
<dbReference type="SUPFAM" id="SSF53850">
    <property type="entry name" value="Periplasmic binding protein-like II"/>
    <property type="match status" value="1"/>
</dbReference>
<sequence>MPRRFDWNDLRYLLAVSRAGTVSEAARRLGADHATVIRRIDALEQALDAKLVERNPRGYHLTQRGEALLASARRIEEEAEQAQRALAGGEAPLSGLVRISSLEGFGNFFLAGRLPRFAARNPDVAVELLTIQQILALSRREADLAITLAPPESERFLREKLTDYVLMVYGTEEYLGRAPPLRRPEELGAHPFISYIDDLVFMRGLDYLDEIRRGLRARLQSSSLHAQMEAACAGHGLCVLPAFMARTRPELRAVLPREVRLVRSYWMVSDADLAGTQRLRAMRNFIREEVAEARAMFQGEAA</sequence>
<gene>
    <name evidence="6" type="ORF">ACFOD4_15680</name>
</gene>
<proteinExistence type="inferred from homology"/>
<accession>A0ABV7G4Q6</accession>
<evidence type="ECO:0000313" key="7">
    <source>
        <dbReference type="Proteomes" id="UP001595593"/>
    </source>
</evidence>
<dbReference type="SUPFAM" id="SSF46785">
    <property type="entry name" value="Winged helix' DNA-binding domain"/>
    <property type="match status" value="1"/>
</dbReference>
<keyword evidence="4" id="KW-0804">Transcription</keyword>
<dbReference type="InterPro" id="IPR000847">
    <property type="entry name" value="LysR_HTH_N"/>
</dbReference>
<dbReference type="Proteomes" id="UP001595593">
    <property type="component" value="Unassembled WGS sequence"/>
</dbReference>
<evidence type="ECO:0000256" key="4">
    <source>
        <dbReference type="ARBA" id="ARBA00023163"/>
    </source>
</evidence>
<protein>
    <submittedName>
        <fullName evidence="6">LysR family transcriptional regulator</fullName>
    </submittedName>
</protein>
<dbReference type="InterPro" id="IPR005119">
    <property type="entry name" value="LysR_subst-bd"/>
</dbReference>
<comment type="similarity">
    <text evidence="1">Belongs to the LysR transcriptional regulatory family.</text>
</comment>
<dbReference type="PROSITE" id="PS50931">
    <property type="entry name" value="HTH_LYSR"/>
    <property type="match status" value="1"/>
</dbReference>
<dbReference type="EMBL" id="JBHRTN010000018">
    <property type="protein sequence ID" value="MFC3126504.1"/>
    <property type="molecule type" value="Genomic_DNA"/>
</dbReference>
<organism evidence="6 7">
    <name type="scientific">Teichococcus globiformis</name>
    <dbReference type="NCBI Taxonomy" id="2307229"/>
    <lineage>
        <taxon>Bacteria</taxon>
        <taxon>Pseudomonadati</taxon>
        <taxon>Pseudomonadota</taxon>
        <taxon>Alphaproteobacteria</taxon>
        <taxon>Acetobacterales</taxon>
        <taxon>Roseomonadaceae</taxon>
        <taxon>Roseomonas</taxon>
    </lineage>
</organism>
<keyword evidence="3" id="KW-0238">DNA-binding</keyword>